<reference evidence="1" key="1">
    <citation type="submission" date="2019-11" db="EMBL/GenBank/DDBJ databases">
        <title>Nori genome reveals adaptations in red seaweeds to the harsh intertidal environment.</title>
        <authorList>
            <person name="Wang D."/>
            <person name="Mao Y."/>
        </authorList>
    </citation>
    <scope>NUCLEOTIDE SEQUENCE</scope>
    <source>
        <tissue evidence="1">Gametophyte</tissue>
    </source>
</reference>
<dbReference type="EMBL" id="CM020618">
    <property type="protein sequence ID" value="KAK1860819.1"/>
    <property type="molecule type" value="Genomic_DNA"/>
</dbReference>
<organism evidence="1 2">
    <name type="scientific">Pyropia yezoensis</name>
    <name type="common">Susabi-nori</name>
    <name type="synonym">Porphyra yezoensis</name>
    <dbReference type="NCBI Taxonomy" id="2788"/>
    <lineage>
        <taxon>Eukaryota</taxon>
        <taxon>Rhodophyta</taxon>
        <taxon>Bangiophyceae</taxon>
        <taxon>Bangiales</taxon>
        <taxon>Bangiaceae</taxon>
        <taxon>Pyropia</taxon>
    </lineage>
</organism>
<evidence type="ECO:0000313" key="2">
    <source>
        <dbReference type="Proteomes" id="UP000798662"/>
    </source>
</evidence>
<gene>
    <name evidence="1" type="ORF">I4F81_003405</name>
</gene>
<name>A0ACC3BS92_PYRYE</name>
<accession>A0ACC3BS92</accession>
<protein>
    <submittedName>
        <fullName evidence="1">Uncharacterized protein</fullName>
    </submittedName>
</protein>
<sequence length="257" mass="27451">MGGNRARKGSGGGGGVGGGGAETVAEGAPPGDGGDVSSGLVVPRAMAAWRGWCCCIELSRHRHANIHGGGTDRVVLMKVDGGGVEGKRHEWSPLPLPWSPELRGWLPCGPSGHGHSSLSIRRRGRPGKGRRWDWSASPAMAPGCEYHPCTMWRCGSGTWRAVRARERGGGRKGNGHGLCKTPVLLTEEVSDHDYVCPVHRRLSRLCLPRDPTRCNNRRIATTMGAPRFPSPRGRRAGVQVVDATAGAQRPGRRLSLF</sequence>
<keyword evidence="2" id="KW-1185">Reference proteome</keyword>
<evidence type="ECO:0000313" key="1">
    <source>
        <dbReference type="EMBL" id="KAK1860819.1"/>
    </source>
</evidence>
<proteinExistence type="predicted"/>
<comment type="caution">
    <text evidence="1">The sequence shown here is derived from an EMBL/GenBank/DDBJ whole genome shotgun (WGS) entry which is preliminary data.</text>
</comment>
<dbReference type="Proteomes" id="UP000798662">
    <property type="component" value="Chromosome 1"/>
</dbReference>